<feature type="region of interest" description="Disordered" evidence="1">
    <location>
        <begin position="64"/>
        <end position="210"/>
    </location>
</feature>
<evidence type="ECO:0000313" key="2">
    <source>
        <dbReference type="EMBL" id="NYD51442.1"/>
    </source>
</evidence>
<name>A0A7Y9JJG4_9ACTN</name>
<keyword evidence="3" id="KW-1185">Reference proteome</keyword>
<feature type="region of interest" description="Disordered" evidence="1">
    <location>
        <begin position="1"/>
        <end position="31"/>
    </location>
</feature>
<gene>
    <name evidence="2" type="ORF">BJY14_007425</name>
</gene>
<dbReference type="Proteomes" id="UP000529783">
    <property type="component" value="Unassembled WGS sequence"/>
</dbReference>
<protein>
    <submittedName>
        <fullName evidence="2">Uncharacterized protein</fullName>
    </submittedName>
</protein>
<organism evidence="2 3">
    <name type="scientific">Actinomadura luteofluorescens</name>
    <dbReference type="NCBI Taxonomy" id="46163"/>
    <lineage>
        <taxon>Bacteria</taxon>
        <taxon>Bacillati</taxon>
        <taxon>Actinomycetota</taxon>
        <taxon>Actinomycetes</taxon>
        <taxon>Streptosporangiales</taxon>
        <taxon>Thermomonosporaceae</taxon>
        <taxon>Actinomadura</taxon>
    </lineage>
</organism>
<dbReference type="AlphaFoldDB" id="A0A7Y9JJG4"/>
<evidence type="ECO:0000313" key="3">
    <source>
        <dbReference type="Proteomes" id="UP000529783"/>
    </source>
</evidence>
<feature type="compositionally biased region" description="Basic and acidic residues" evidence="1">
    <location>
        <begin position="67"/>
        <end position="77"/>
    </location>
</feature>
<feature type="compositionally biased region" description="Basic and acidic residues" evidence="1">
    <location>
        <begin position="92"/>
        <end position="101"/>
    </location>
</feature>
<proteinExistence type="predicted"/>
<reference evidence="2 3" key="1">
    <citation type="submission" date="2020-07" db="EMBL/GenBank/DDBJ databases">
        <title>Sequencing the genomes of 1000 actinobacteria strains.</title>
        <authorList>
            <person name="Klenk H.-P."/>
        </authorList>
    </citation>
    <scope>NUCLEOTIDE SEQUENCE [LARGE SCALE GENOMIC DNA]</scope>
    <source>
        <strain evidence="2 3">DSM 40398</strain>
    </source>
</reference>
<feature type="compositionally biased region" description="Basic and acidic residues" evidence="1">
    <location>
        <begin position="18"/>
        <end position="31"/>
    </location>
</feature>
<feature type="compositionally biased region" description="Gly residues" evidence="1">
    <location>
        <begin position="158"/>
        <end position="172"/>
    </location>
</feature>
<sequence>MADPGCGGHLAAETVRVGPERAGDDARGDGVHADAARRHLLAEPLPELDQRRLGLRVADWRAAGHAGVDRGDVHDRAPALQDARQRRPGGPHRAEQVEVEHPPPLLVADVEEPAEGQPVRVARADVVDEEVDPADRGERLIDDRRRPAAGAQVDGHGRGGGLLQLGGDGAGGAHHPDALRGQGPGDREADAATRAGDQSGPAADAEIHDLPFVNRQVLELEVKNEGAEKGRRPSSRA</sequence>
<feature type="compositionally biased region" description="Basic and acidic residues" evidence="1">
    <location>
        <begin position="133"/>
        <end position="146"/>
    </location>
</feature>
<accession>A0A7Y9JJG4</accession>
<comment type="caution">
    <text evidence="2">The sequence shown here is derived from an EMBL/GenBank/DDBJ whole genome shotgun (WGS) entry which is preliminary data.</text>
</comment>
<dbReference type="EMBL" id="JACCBA010000001">
    <property type="protein sequence ID" value="NYD51442.1"/>
    <property type="molecule type" value="Genomic_DNA"/>
</dbReference>
<evidence type="ECO:0000256" key="1">
    <source>
        <dbReference type="SAM" id="MobiDB-lite"/>
    </source>
</evidence>